<comment type="caution">
    <text evidence="2">The sequence shown here is derived from an EMBL/GenBank/DDBJ whole genome shotgun (WGS) entry which is preliminary data.</text>
</comment>
<protein>
    <submittedName>
        <fullName evidence="2">Uncharacterized protein</fullName>
    </submittedName>
</protein>
<organism evidence="2 3">
    <name type="scientific">Trapa natans</name>
    <name type="common">Water chestnut</name>
    <dbReference type="NCBI Taxonomy" id="22666"/>
    <lineage>
        <taxon>Eukaryota</taxon>
        <taxon>Viridiplantae</taxon>
        <taxon>Streptophyta</taxon>
        <taxon>Embryophyta</taxon>
        <taxon>Tracheophyta</taxon>
        <taxon>Spermatophyta</taxon>
        <taxon>Magnoliopsida</taxon>
        <taxon>eudicotyledons</taxon>
        <taxon>Gunneridae</taxon>
        <taxon>Pentapetalae</taxon>
        <taxon>rosids</taxon>
        <taxon>malvids</taxon>
        <taxon>Myrtales</taxon>
        <taxon>Lythraceae</taxon>
        <taxon>Trapa</taxon>
    </lineage>
</organism>
<gene>
    <name evidence="2" type="ORF">SAY86_001284</name>
</gene>
<dbReference type="Proteomes" id="UP001346149">
    <property type="component" value="Unassembled WGS sequence"/>
</dbReference>
<feature type="region of interest" description="Disordered" evidence="1">
    <location>
        <begin position="477"/>
        <end position="496"/>
    </location>
</feature>
<evidence type="ECO:0000313" key="3">
    <source>
        <dbReference type="Proteomes" id="UP001346149"/>
    </source>
</evidence>
<sequence>MSLTDLLPKLDLFPSLISSIKPSSIFPTEEAILPRRGSMEGFPTMLDIWTWICELPETSGSHRATSVLELAGSTPNGDGPKRSIQLQASSSDEVAITFSLHLHGFDSQRVRPGPIWVSDACTLSSDKPFLPLLLQLLRETIARSPAAHDSTSPRYKPGELRPEPVAWIMDSHSPESLSGFFSLAFLTRLFWLCCFDAPGEVGSFFFHSLLAPNIEALVLNRTPVLNKFLASIGVDAEVRFTRSLGYMLAKWLILREVGGAGLKTLAVPAAHKLNGDGGGSLILSYANEAHGLWILKGHAPLQAMKVSKPSSHLKSFPISAAKDAVLKYVLAHQQLEAVIQMEYSVKFYEGYIQVTARVDNIRLHVVKLGFKKGDDNEEGHLAEERHFPSRARLWVGPEVGATYVGGFSLGQSTNNVGRELETQNVVKGSFGKTKVPKVKTLARTSSRTKIRNWRWDQDAEGNAAVFDGVLCDSNSGKEVAASRPPPAGGGSQFQKSYTGANRPFTKAGGVVFAGSECGRDVVWRLSREMEGSVMKWRIGGQIWLTYWPTNTDVIRTSYYETRVVEFCDEVDLPLIPGKVV</sequence>
<reference evidence="2 3" key="1">
    <citation type="journal article" date="2023" name="Hortic Res">
        <title>Pangenome of water caltrop reveals structural variations and asymmetric subgenome divergence after allopolyploidization.</title>
        <authorList>
            <person name="Zhang X."/>
            <person name="Chen Y."/>
            <person name="Wang L."/>
            <person name="Yuan Y."/>
            <person name="Fang M."/>
            <person name="Shi L."/>
            <person name="Lu R."/>
            <person name="Comes H.P."/>
            <person name="Ma Y."/>
            <person name="Chen Y."/>
            <person name="Huang G."/>
            <person name="Zhou Y."/>
            <person name="Zheng Z."/>
            <person name="Qiu Y."/>
        </authorList>
    </citation>
    <scope>NUCLEOTIDE SEQUENCE [LARGE SCALE GENOMIC DNA]</scope>
    <source>
        <strain evidence="2">F231</strain>
    </source>
</reference>
<evidence type="ECO:0000313" key="2">
    <source>
        <dbReference type="EMBL" id="KAK4803081.1"/>
    </source>
</evidence>
<proteinExistence type="predicted"/>
<dbReference type="PANTHER" id="PTHR31439">
    <property type="entry name" value="EXPRESSED PROTEIN"/>
    <property type="match status" value="1"/>
</dbReference>
<evidence type="ECO:0000256" key="1">
    <source>
        <dbReference type="SAM" id="MobiDB-lite"/>
    </source>
</evidence>
<dbReference type="EMBL" id="JAXQNO010000002">
    <property type="protein sequence ID" value="KAK4803081.1"/>
    <property type="molecule type" value="Genomic_DNA"/>
</dbReference>
<dbReference type="PANTHER" id="PTHR31439:SF7">
    <property type="entry name" value="EXPRESSED PROTEIN"/>
    <property type="match status" value="1"/>
</dbReference>
<accession>A0AAN7MG95</accession>
<dbReference type="AlphaFoldDB" id="A0AAN7MG95"/>
<keyword evidence="3" id="KW-1185">Reference proteome</keyword>
<name>A0AAN7MG95_TRANT</name>